<comment type="caution">
    <text evidence="3">The sequence shown here is derived from an EMBL/GenBank/DDBJ whole genome shotgun (WGS) entry which is preliminary data.</text>
</comment>
<dbReference type="InterPro" id="IPR011008">
    <property type="entry name" value="Dimeric_a/b-barrel"/>
</dbReference>
<reference evidence="3" key="1">
    <citation type="submission" date="2018-12" db="EMBL/GenBank/DDBJ databases">
        <authorList>
            <person name="Will S."/>
            <person name="Neumann-Schaal M."/>
            <person name="Henke P."/>
        </authorList>
    </citation>
    <scope>NUCLEOTIDE SEQUENCE</scope>
    <source>
        <strain evidence="3">PCC 7102</strain>
    </source>
</reference>
<dbReference type="PANTHER" id="PTHR35174:SF3">
    <property type="entry name" value="BLL7171 PROTEIN"/>
    <property type="match status" value="1"/>
</dbReference>
<proteinExistence type="inferred from homology"/>
<sequence length="118" mass="12914">MKYVLLIYLEENAMSDTEREHCYEKSARLAQQLNSNGQYLATAPLHPVATATSVRVRDGKPLVTDGPFAETREQLGGFFLINAQNLDEAIDIAAQIPGAQFGTVEIRPVIEVAGIPNN</sequence>
<dbReference type="RefSeq" id="WP_127084495.1">
    <property type="nucleotide sequence ID" value="NZ_RSCL01000017.1"/>
</dbReference>
<evidence type="ECO:0000313" key="3">
    <source>
        <dbReference type="EMBL" id="RUT02235.1"/>
    </source>
</evidence>
<evidence type="ECO:0000256" key="1">
    <source>
        <dbReference type="ARBA" id="ARBA00007689"/>
    </source>
</evidence>
<gene>
    <name evidence="3" type="ORF">DSM106972_063100</name>
</gene>
<keyword evidence="4" id="KW-1185">Reference proteome</keyword>
<organism evidence="3 4">
    <name type="scientific">Dulcicalothrix desertica PCC 7102</name>
    <dbReference type="NCBI Taxonomy" id="232991"/>
    <lineage>
        <taxon>Bacteria</taxon>
        <taxon>Bacillati</taxon>
        <taxon>Cyanobacteriota</taxon>
        <taxon>Cyanophyceae</taxon>
        <taxon>Nostocales</taxon>
        <taxon>Calotrichaceae</taxon>
        <taxon>Dulcicalothrix</taxon>
    </lineage>
</organism>
<protein>
    <recommendedName>
        <fullName evidence="2">YCII-related domain-containing protein</fullName>
    </recommendedName>
</protein>
<name>A0A3S1AJQ6_9CYAN</name>
<dbReference type="Gene3D" id="3.30.70.1060">
    <property type="entry name" value="Dimeric alpha+beta barrel"/>
    <property type="match status" value="1"/>
</dbReference>
<dbReference type="OrthoDB" id="9807535at2"/>
<comment type="similarity">
    <text evidence="1">Belongs to the YciI family.</text>
</comment>
<evidence type="ECO:0000313" key="4">
    <source>
        <dbReference type="Proteomes" id="UP000271624"/>
    </source>
</evidence>
<dbReference type="Pfam" id="PF03795">
    <property type="entry name" value="YCII"/>
    <property type="match status" value="1"/>
</dbReference>
<evidence type="ECO:0000259" key="2">
    <source>
        <dbReference type="Pfam" id="PF03795"/>
    </source>
</evidence>
<accession>A0A3S1AJQ6</accession>
<dbReference type="Proteomes" id="UP000271624">
    <property type="component" value="Unassembled WGS sequence"/>
</dbReference>
<dbReference type="EMBL" id="RSCL01000017">
    <property type="protein sequence ID" value="RUT02235.1"/>
    <property type="molecule type" value="Genomic_DNA"/>
</dbReference>
<dbReference type="InterPro" id="IPR005545">
    <property type="entry name" value="YCII"/>
</dbReference>
<dbReference type="SUPFAM" id="SSF54909">
    <property type="entry name" value="Dimeric alpha+beta barrel"/>
    <property type="match status" value="1"/>
</dbReference>
<dbReference type="PANTHER" id="PTHR35174">
    <property type="entry name" value="BLL7171 PROTEIN-RELATED"/>
    <property type="match status" value="1"/>
</dbReference>
<dbReference type="AlphaFoldDB" id="A0A3S1AJQ6"/>
<feature type="domain" description="YCII-related" evidence="2">
    <location>
        <begin position="1"/>
        <end position="112"/>
    </location>
</feature>
<reference evidence="3" key="2">
    <citation type="journal article" date="2019" name="Genome Biol. Evol.">
        <title>Day and night: Metabolic profiles and evolutionary relationships of six axenic non-marine cyanobacteria.</title>
        <authorList>
            <person name="Will S.E."/>
            <person name="Henke P."/>
            <person name="Boedeker C."/>
            <person name="Huang S."/>
            <person name="Brinkmann H."/>
            <person name="Rohde M."/>
            <person name="Jarek M."/>
            <person name="Friedl T."/>
            <person name="Seufert S."/>
            <person name="Schumacher M."/>
            <person name="Overmann J."/>
            <person name="Neumann-Schaal M."/>
            <person name="Petersen J."/>
        </authorList>
    </citation>
    <scope>NUCLEOTIDE SEQUENCE [LARGE SCALE GENOMIC DNA]</scope>
    <source>
        <strain evidence="3">PCC 7102</strain>
    </source>
</reference>